<evidence type="ECO:0000313" key="2">
    <source>
        <dbReference type="Proteomes" id="UP001154078"/>
    </source>
</evidence>
<protein>
    <submittedName>
        <fullName evidence="1">Uncharacterized protein</fullName>
    </submittedName>
</protein>
<dbReference type="GO" id="GO:0007411">
    <property type="term" value="P:axon guidance"/>
    <property type="evidence" value="ECO:0007669"/>
    <property type="project" value="TreeGrafter"/>
</dbReference>
<gene>
    <name evidence="1" type="ORF">MELIAE_LOCUS687</name>
</gene>
<dbReference type="PANTHER" id="PTHR45943:SF1">
    <property type="entry name" value="E3 UBIQUITIN-PROTEIN LIGASE MYCBP2"/>
    <property type="match status" value="1"/>
</dbReference>
<name>A0A9P0AMK1_BRAAE</name>
<dbReference type="OrthoDB" id="6050183at2759"/>
<dbReference type="GO" id="GO:0005886">
    <property type="term" value="C:plasma membrane"/>
    <property type="evidence" value="ECO:0007669"/>
    <property type="project" value="TreeGrafter"/>
</dbReference>
<sequence length="246" mass="27238">MLPESEDFSINFYEAFKVLPDNIKKGLEWKKVKKKITKMNFKQKKNDFLYENQCQNPPEIEIPSNPSAFAVFASIRLAVLDRWMRQASSEYLLSSCSYSLNDQSEIDSDTEDNTQSSLFMALRISKVVGLGLRSVFELIKESRISHPVLCTKALSALLDVLQGQIPEGLKSEPLDIIDSLFELLLDLTTLHGPESSVPNDGTHLTAIACACLLSLVVVRGDTGKCLSAAAALLMCPRALAIQNIQV</sequence>
<organism evidence="1 2">
    <name type="scientific">Brassicogethes aeneus</name>
    <name type="common">Rape pollen beetle</name>
    <name type="synonym">Meligethes aeneus</name>
    <dbReference type="NCBI Taxonomy" id="1431903"/>
    <lineage>
        <taxon>Eukaryota</taxon>
        <taxon>Metazoa</taxon>
        <taxon>Ecdysozoa</taxon>
        <taxon>Arthropoda</taxon>
        <taxon>Hexapoda</taxon>
        <taxon>Insecta</taxon>
        <taxon>Pterygota</taxon>
        <taxon>Neoptera</taxon>
        <taxon>Endopterygota</taxon>
        <taxon>Coleoptera</taxon>
        <taxon>Polyphaga</taxon>
        <taxon>Cucujiformia</taxon>
        <taxon>Nitidulidae</taxon>
        <taxon>Meligethinae</taxon>
        <taxon>Brassicogethes</taxon>
    </lineage>
</organism>
<evidence type="ECO:0000313" key="1">
    <source>
        <dbReference type="EMBL" id="CAH0546545.1"/>
    </source>
</evidence>
<dbReference type="GO" id="GO:0005634">
    <property type="term" value="C:nucleus"/>
    <property type="evidence" value="ECO:0007669"/>
    <property type="project" value="TreeGrafter"/>
</dbReference>
<reference evidence="1" key="1">
    <citation type="submission" date="2021-12" db="EMBL/GenBank/DDBJ databases">
        <authorList>
            <person name="King R."/>
        </authorList>
    </citation>
    <scope>NUCLEOTIDE SEQUENCE</scope>
</reference>
<dbReference type="GO" id="GO:0061630">
    <property type="term" value="F:ubiquitin protein ligase activity"/>
    <property type="evidence" value="ECO:0007669"/>
    <property type="project" value="TreeGrafter"/>
</dbReference>
<dbReference type="Proteomes" id="UP001154078">
    <property type="component" value="Chromosome 1"/>
</dbReference>
<proteinExistence type="predicted"/>
<dbReference type="GO" id="GO:0008582">
    <property type="term" value="P:regulation of synaptic assembly at neuromuscular junction"/>
    <property type="evidence" value="ECO:0007669"/>
    <property type="project" value="TreeGrafter"/>
</dbReference>
<dbReference type="AlphaFoldDB" id="A0A9P0AMK1"/>
<dbReference type="EMBL" id="OV121132">
    <property type="protein sequence ID" value="CAH0546545.1"/>
    <property type="molecule type" value="Genomic_DNA"/>
</dbReference>
<keyword evidence="2" id="KW-1185">Reference proteome</keyword>
<dbReference type="PANTHER" id="PTHR45943">
    <property type="entry name" value="E3 UBIQUITIN-PROTEIN LIGASE MYCBP2"/>
    <property type="match status" value="1"/>
</dbReference>
<accession>A0A9P0AMK1</accession>